<name>A0A7J6BDJ6_AMEME</name>
<accession>A0A7J6BDJ6</accession>
<feature type="chain" id="PRO_5029757163" description="Secreted protein" evidence="1">
    <location>
        <begin position="23"/>
        <end position="73"/>
    </location>
</feature>
<protein>
    <recommendedName>
        <fullName evidence="4">Secreted protein</fullName>
    </recommendedName>
</protein>
<organism evidence="2 3">
    <name type="scientific">Ameiurus melas</name>
    <name type="common">Black bullhead</name>
    <name type="synonym">Silurus melas</name>
    <dbReference type="NCBI Taxonomy" id="219545"/>
    <lineage>
        <taxon>Eukaryota</taxon>
        <taxon>Metazoa</taxon>
        <taxon>Chordata</taxon>
        <taxon>Craniata</taxon>
        <taxon>Vertebrata</taxon>
        <taxon>Euteleostomi</taxon>
        <taxon>Actinopterygii</taxon>
        <taxon>Neopterygii</taxon>
        <taxon>Teleostei</taxon>
        <taxon>Ostariophysi</taxon>
        <taxon>Siluriformes</taxon>
        <taxon>Ictaluridae</taxon>
        <taxon>Ameiurus</taxon>
    </lineage>
</organism>
<dbReference type="EMBL" id="JAAGNN010000002">
    <property type="protein sequence ID" value="KAF4092900.1"/>
    <property type="molecule type" value="Genomic_DNA"/>
</dbReference>
<evidence type="ECO:0000313" key="3">
    <source>
        <dbReference type="Proteomes" id="UP000593565"/>
    </source>
</evidence>
<sequence>MWTIYCICLIFITVKKLQLGLSLSGTRVTRECSPCPFLSSLFCLCKLCNLKTDYLLSNKTIHGNVCFCVRHLL</sequence>
<dbReference type="AlphaFoldDB" id="A0A7J6BDJ6"/>
<feature type="signal peptide" evidence="1">
    <location>
        <begin position="1"/>
        <end position="22"/>
    </location>
</feature>
<comment type="caution">
    <text evidence="2">The sequence shown here is derived from an EMBL/GenBank/DDBJ whole genome shotgun (WGS) entry which is preliminary data.</text>
</comment>
<evidence type="ECO:0000256" key="1">
    <source>
        <dbReference type="SAM" id="SignalP"/>
    </source>
</evidence>
<gene>
    <name evidence="2" type="ORF">AMELA_G00026140</name>
</gene>
<dbReference type="Proteomes" id="UP000593565">
    <property type="component" value="Unassembled WGS sequence"/>
</dbReference>
<evidence type="ECO:0000313" key="2">
    <source>
        <dbReference type="EMBL" id="KAF4092900.1"/>
    </source>
</evidence>
<evidence type="ECO:0008006" key="4">
    <source>
        <dbReference type="Google" id="ProtNLM"/>
    </source>
</evidence>
<proteinExistence type="predicted"/>
<keyword evidence="3" id="KW-1185">Reference proteome</keyword>
<keyword evidence="1" id="KW-0732">Signal</keyword>
<reference evidence="2 3" key="1">
    <citation type="submission" date="2020-02" db="EMBL/GenBank/DDBJ databases">
        <title>A chromosome-scale genome assembly of the black bullhead catfish (Ameiurus melas).</title>
        <authorList>
            <person name="Wen M."/>
            <person name="Zham M."/>
            <person name="Cabau C."/>
            <person name="Klopp C."/>
            <person name="Donnadieu C."/>
            <person name="Roques C."/>
            <person name="Bouchez O."/>
            <person name="Lampietro C."/>
            <person name="Jouanno E."/>
            <person name="Herpin A."/>
            <person name="Louis A."/>
            <person name="Berthelot C."/>
            <person name="Parey E."/>
            <person name="Roest-Crollius H."/>
            <person name="Braasch I."/>
            <person name="Postlethwait J."/>
            <person name="Robinson-Rechavi M."/>
            <person name="Echchiki A."/>
            <person name="Begum T."/>
            <person name="Montfort J."/>
            <person name="Schartl M."/>
            <person name="Bobe J."/>
            <person name="Guiguen Y."/>
        </authorList>
    </citation>
    <scope>NUCLEOTIDE SEQUENCE [LARGE SCALE GENOMIC DNA]</scope>
    <source>
        <strain evidence="2">M_S1</strain>
        <tissue evidence="2">Blood</tissue>
    </source>
</reference>